<reference evidence="2 3" key="1">
    <citation type="submission" date="2020-07" db="EMBL/GenBank/DDBJ databases">
        <title>Sequencing the genomes of 1000 actinobacteria strains.</title>
        <authorList>
            <person name="Klenk H.-P."/>
        </authorList>
    </citation>
    <scope>NUCLEOTIDE SEQUENCE [LARGE SCALE GENOMIC DNA]</scope>
    <source>
        <strain evidence="2 3">DSM 21349</strain>
    </source>
</reference>
<dbReference type="AlphaFoldDB" id="A0A7W3P8E0"/>
<dbReference type="Gene3D" id="1.10.12.10">
    <property type="entry name" value="Lyase 2-enoyl-coa Hydratase, Chain A, domain 2"/>
    <property type="match status" value="1"/>
</dbReference>
<dbReference type="InterPro" id="IPR029045">
    <property type="entry name" value="ClpP/crotonase-like_dom_sf"/>
</dbReference>
<dbReference type="GO" id="GO:0003824">
    <property type="term" value="F:catalytic activity"/>
    <property type="evidence" value="ECO:0007669"/>
    <property type="project" value="UniProtKB-ARBA"/>
</dbReference>
<dbReference type="Gene3D" id="3.90.226.10">
    <property type="entry name" value="2-enoyl-CoA Hydratase, Chain A, domain 1"/>
    <property type="match status" value="1"/>
</dbReference>
<dbReference type="PANTHER" id="PTHR43684">
    <property type="match status" value="1"/>
</dbReference>
<gene>
    <name evidence="2" type="ORF">FB382_000623</name>
</gene>
<sequence>MTSYETLDWSVDPDGIATLTLSRPDALNAFNVTMARELEQVFLTDARSDDVRAVVVTGAGRAFCAGMDLSAEGNVFGLDESVRPTPAELREHLTEAPYHDGVRDTGGRVTLAIHALPKPVIAAINGPAVGIGATMTLAMDLRLASTKARIGFVFGRLGIVPEACSSWFLPRIVGVQQALEWVYAADILTAEEAHAGRLLRSVHEPDDLLPAALELARKFVVDRSPVALALAKQMIYRNGAAADPLEAHLSDSLAMYWTSIGDGKEGVAAFLEKRTPAFTGRASELPDIFPG</sequence>
<dbReference type="RefSeq" id="WP_182536726.1">
    <property type="nucleotide sequence ID" value="NZ_JACGXA010000001.1"/>
</dbReference>
<dbReference type="Proteomes" id="UP000580910">
    <property type="component" value="Unassembled WGS sequence"/>
</dbReference>
<dbReference type="EMBL" id="JACGXA010000001">
    <property type="protein sequence ID" value="MBA8802332.1"/>
    <property type="molecule type" value="Genomic_DNA"/>
</dbReference>
<dbReference type="InterPro" id="IPR014748">
    <property type="entry name" value="Enoyl-CoA_hydra_C"/>
</dbReference>
<dbReference type="Pfam" id="PF00378">
    <property type="entry name" value="ECH_1"/>
    <property type="match status" value="2"/>
</dbReference>
<dbReference type="NCBIfam" id="NF006109">
    <property type="entry name" value="PRK08260.1"/>
    <property type="match status" value="1"/>
</dbReference>
<dbReference type="CDD" id="cd06558">
    <property type="entry name" value="crotonase-like"/>
    <property type="match status" value="1"/>
</dbReference>
<evidence type="ECO:0000313" key="3">
    <source>
        <dbReference type="Proteomes" id="UP000580910"/>
    </source>
</evidence>
<dbReference type="SUPFAM" id="SSF52096">
    <property type="entry name" value="ClpP/crotonase"/>
    <property type="match status" value="1"/>
</dbReference>
<organism evidence="2 3">
    <name type="scientific">Nocardioides ginsengisegetis</name>
    <dbReference type="NCBI Taxonomy" id="661491"/>
    <lineage>
        <taxon>Bacteria</taxon>
        <taxon>Bacillati</taxon>
        <taxon>Actinomycetota</taxon>
        <taxon>Actinomycetes</taxon>
        <taxon>Propionibacteriales</taxon>
        <taxon>Nocardioidaceae</taxon>
        <taxon>Nocardioides</taxon>
    </lineage>
</organism>
<evidence type="ECO:0000256" key="1">
    <source>
        <dbReference type="ARBA" id="ARBA00005254"/>
    </source>
</evidence>
<comment type="caution">
    <text evidence="2">The sequence shown here is derived from an EMBL/GenBank/DDBJ whole genome shotgun (WGS) entry which is preliminary data.</text>
</comment>
<accession>A0A7W3P8E0</accession>
<dbReference type="InterPro" id="IPR001753">
    <property type="entry name" value="Enoyl-CoA_hydra/iso"/>
</dbReference>
<proteinExistence type="inferred from homology"/>
<protein>
    <submittedName>
        <fullName evidence="2">Enoyl-CoA hydratase/carnithine racemase</fullName>
    </submittedName>
</protein>
<dbReference type="InterPro" id="IPR051053">
    <property type="entry name" value="ECH/Chromodomain_protein"/>
</dbReference>
<comment type="similarity">
    <text evidence="1">Belongs to the enoyl-CoA hydratase/isomerase family.</text>
</comment>
<name>A0A7W3P8E0_9ACTN</name>
<dbReference type="PANTHER" id="PTHR43684:SF4">
    <property type="entry name" value="ENOYL-COA HYDRATASE_ISOMERASE FAMILY PROTEIN (AFU_ORTHOLOGUE AFUA_1G01890)"/>
    <property type="match status" value="1"/>
</dbReference>
<keyword evidence="3" id="KW-1185">Reference proteome</keyword>
<evidence type="ECO:0000313" key="2">
    <source>
        <dbReference type="EMBL" id="MBA8802332.1"/>
    </source>
</evidence>